<dbReference type="NCBIfam" id="TIGR00158">
    <property type="entry name" value="L9"/>
    <property type="match status" value="1"/>
</dbReference>
<dbReference type="GO" id="GO:0005840">
    <property type="term" value="C:ribosome"/>
    <property type="evidence" value="ECO:0007669"/>
    <property type="project" value="UniProtKB-KW"/>
</dbReference>
<dbReference type="InterPro" id="IPR020070">
    <property type="entry name" value="Ribosomal_bL9_N"/>
</dbReference>
<dbReference type="Gene3D" id="3.10.430.100">
    <property type="entry name" value="Ribosomal protein L9, C-terminal domain"/>
    <property type="match status" value="1"/>
</dbReference>
<organism evidence="9 10">
    <name type="scientific">Boudabousia tangfeifanii</name>
    <dbReference type="NCBI Taxonomy" id="1912795"/>
    <lineage>
        <taxon>Bacteria</taxon>
        <taxon>Bacillati</taxon>
        <taxon>Actinomycetota</taxon>
        <taxon>Actinomycetes</taxon>
        <taxon>Actinomycetales</taxon>
        <taxon>Actinomycetaceae</taxon>
        <taxon>Boudabousia</taxon>
    </lineage>
</organism>
<dbReference type="InterPro" id="IPR020069">
    <property type="entry name" value="Ribosomal_bL9_C"/>
</dbReference>
<dbReference type="GO" id="GO:0019843">
    <property type="term" value="F:rRNA binding"/>
    <property type="evidence" value="ECO:0007669"/>
    <property type="project" value="UniProtKB-UniRule"/>
</dbReference>
<dbReference type="InterPro" id="IPR036791">
    <property type="entry name" value="Ribosomal_bL9_C_sf"/>
</dbReference>
<proteinExistence type="inferred from homology"/>
<feature type="domain" description="Ribosomal protein L9" evidence="8">
    <location>
        <begin position="13"/>
        <end position="40"/>
    </location>
</feature>
<dbReference type="SUPFAM" id="SSF55653">
    <property type="entry name" value="Ribosomal protein L9 C-domain"/>
    <property type="match status" value="1"/>
</dbReference>
<gene>
    <name evidence="7" type="primary">rplI</name>
    <name evidence="9" type="ORF">BK816_08915</name>
</gene>
<evidence type="ECO:0000313" key="9">
    <source>
        <dbReference type="EMBL" id="AOZ73378.1"/>
    </source>
</evidence>
<evidence type="ECO:0000256" key="4">
    <source>
        <dbReference type="ARBA" id="ARBA00022980"/>
    </source>
</evidence>
<dbReference type="EMBL" id="CP017812">
    <property type="protein sequence ID" value="AOZ73378.1"/>
    <property type="molecule type" value="Genomic_DNA"/>
</dbReference>
<comment type="similarity">
    <text evidence="1 7">Belongs to the bacterial ribosomal protein bL9 family.</text>
</comment>
<dbReference type="PANTHER" id="PTHR21368">
    <property type="entry name" value="50S RIBOSOMAL PROTEIN L9"/>
    <property type="match status" value="1"/>
</dbReference>
<dbReference type="OrthoDB" id="9788336at2"/>
<dbReference type="FunFam" id="3.40.5.10:FF:000003">
    <property type="entry name" value="50S ribosomal protein L9"/>
    <property type="match status" value="1"/>
</dbReference>
<dbReference type="RefSeq" id="WP_071164841.1">
    <property type="nucleotide sequence ID" value="NZ_CP017812.1"/>
</dbReference>
<dbReference type="HAMAP" id="MF_00503">
    <property type="entry name" value="Ribosomal_bL9"/>
    <property type="match status" value="1"/>
</dbReference>
<keyword evidence="3 7" id="KW-0694">RNA-binding</keyword>
<accession>A0A1D9MMA7</accession>
<dbReference type="InterPro" id="IPR020594">
    <property type="entry name" value="Ribosomal_bL9_bac/chp"/>
</dbReference>
<dbReference type="GO" id="GO:1990904">
    <property type="term" value="C:ribonucleoprotein complex"/>
    <property type="evidence" value="ECO:0007669"/>
    <property type="project" value="UniProtKB-KW"/>
</dbReference>
<evidence type="ECO:0000256" key="2">
    <source>
        <dbReference type="ARBA" id="ARBA00022730"/>
    </source>
</evidence>
<name>A0A1D9MMA7_9ACTO</name>
<dbReference type="Pfam" id="PF01281">
    <property type="entry name" value="Ribosomal_L9_N"/>
    <property type="match status" value="1"/>
</dbReference>
<dbReference type="PROSITE" id="PS00651">
    <property type="entry name" value="RIBOSOMAL_L9"/>
    <property type="match status" value="1"/>
</dbReference>
<dbReference type="InterPro" id="IPR000244">
    <property type="entry name" value="Ribosomal_bL9"/>
</dbReference>
<keyword evidence="2 7" id="KW-0699">rRNA-binding</keyword>
<dbReference type="InterPro" id="IPR009027">
    <property type="entry name" value="Ribosomal_bL9/RNase_H1_N"/>
</dbReference>
<evidence type="ECO:0000256" key="3">
    <source>
        <dbReference type="ARBA" id="ARBA00022884"/>
    </source>
</evidence>
<evidence type="ECO:0000256" key="5">
    <source>
        <dbReference type="ARBA" id="ARBA00023274"/>
    </source>
</evidence>
<sequence length="148" mass="16076">MKLILTHDVEHLGAAGDVVEVKDGYGRNYLVPRKLAVKWTKGAGAQLEQMAAARRKREIASIDDARAVRDTLNDAQLRIARKATEAGRLFGAVSTAEIADAVKEQLGQTIDRRKVVVASPIKAIGHYQVTVNLHSDVTANLKIQVVNA</sequence>
<comment type="function">
    <text evidence="7">Binds to the 23S rRNA.</text>
</comment>
<evidence type="ECO:0000256" key="6">
    <source>
        <dbReference type="ARBA" id="ARBA00035292"/>
    </source>
</evidence>
<dbReference type="Pfam" id="PF03948">
    <property type="entry name" value="Ribosomal_L9_C"/>
    <property type="match status" value="1"/>
</dbReference>
<protein>
    <recommendedName>
        <fullName evidence="6 7">Large ribosomal subunit protein bL9</fullName>
    </recommendedName>
</protein>
<reference evidence="9 10" key="1">
    <citation type="submission" date="2016-10" db="EMBL/GenBank/DDBJ databases">
        <title>Actinomyces aegypiusis sp. nov., isolated from the Aegypius monachus in Qinghai Tibet Plateau China.</title>
        <authorList>
            <person name="Wang Y."/>
        </authorList>
    </citation>
    <scope>NUCLEOTIDE SEQUENCE [LARGE SCALE GENOMIC DNA]</scope>
    <source>
        <strain evidence="9 10">VUL4_3</strain>
    </source>
</reference>
<evidence type="ECO:0000256" key="7">
    <source>
        <dbReference type="HAMAP-Rule" id="MF_00503"/>
    </source>
</evidence>
<evidence type="ECO:0000313" key="10">
    <source>
        <dbReference type="Proteomes" id="UP000176288"/>
    </source>
</evidence>
<dbReference type="KEGG" id="avu:BK816_08915"/>
<dbReference type="AlphaFoldDB" id="A0A1D9MMA7"/>
<dbReference type="GO" id="GO:0003735">
    <property type="term" value="F:structural constituent of ribosome"/>
    <property type="evidence" value="ECO:0007669"/>
    <property type="project" value="InterPro"/>
</dbReference>
<evidence type="ECO:0000256" key="1">
    <source>
        <dbReference type="ARBA" id="ARBA00010605"/>
    </source>
</evidence>
<keyword evidence="5 7" id="KW-0687">Ribonucleoprotein</keyword>
<keyword evidence="4 7" id="KW-0689">Ribosomal protein</keyword>
<dbReference type="Proteomes" id="UP000176288">
    <property type="component" value="Chromosome"/>
</dbReference>
<dbReference type="SUPFAM" id="SSF55658">
    <property type="entry name" value="L9 N-domain-like"/>
    <property type="match status" value="1"/>
</dbReference>
<dbReference type="InterPro" id="IPR036935">
    <property type="entry name" value="Ribosomal_bL9_N_sf"/>
</dbReference>
<dbReference type="Gene3D" id="3.40.5.10">
    <property type="entry name" value="Ribosomal protein L9, N-terminal domain"/>
    <property type="match status" value="1"/>
</dbReference>
<dbReference type="GO" id="GO:0006412">
    <property type="term" value="P:translation"/>
    <property type="evidence" value="ECO:0007669"/>
    <property type="project" value="UniProtKB-UniRule"/>
</dbReference>
<keyword evidence="10" id="KW-1185">Reference proteome</keyword>
<evidence type="ECO:0000259" key="8">
    <source>
        <dbReference type="PROSITE" id="PS00651"/>
    </source>
</evidence>
<dbReference type="STRING" id="1912795.BK816_08915"/>